<dbReference type="PANTHER" id="PTHR43570:SF20">
    <property type="entry name" value="ALDEHYDE DEHYDROGENASE ALDX-RELATED"/>
    <property type="match status" value="1"/>
</dbReference>
<dbReference type="AlphaFoldDB" id="A0A2T5MGA9"/>
<feature type="active site" evidence="5">
    <location>
        <position position="260"/>
    </location>
</feature>
<dbReference type="Gene3D" id="3.40.605.10">
    <property type="entry name" value="Aldehyde Dehydrogenase, Chain A, domain 1"/>
    <property type="match status" value="1"/>
</dbReference>
<keyword evidence="2 4" id="KW-0560">Oxidoreductase</keyword>
<dbReference type="SUPFAM" id="SSF53720">
    <property type="entry name" value="ALDH-like"/>
    <property type="match status" value="1"/>
</dbReference>
<keyword evidence="10" id="KW-1185">Reference proteome</keyword>
<protein>
    <recommendedName>
        <fullName evidence="4">Aldehyde dehydrogenase</fullName>
    </recommendedName>
</protein>
<dbReference type="GO" id="GO:0004029">
    <property type="term" value="F:aldehyde dehydrogenase (NAD+) activity"/>
    <property type="evidence" value="ECO:0007669"/>
    <property type="project" value="TreeGrafter"/>
</dbReference>
<dbReference type="FunFam" id="3.40.309.10:FF:000003">
    <property type="entry name" value="Aldehyde dehydrogenase"/>
    <property type="match status" value="1"/>
</dbReference>
<dbReference type="Gene3D" id="3.40.309.10">
    <property type="entry name" value="Aldehyde Dehydrogenase, Chain A, domain 2"/>
    <property type="match status" value="1"/>
</dbReference>
<dbReference type="InterPro" id="IPR016160">
    <property type="entry name" value="Ald_DH_CS_CYS"/>
</dbReference>
<dbReference type="PROSITE" id="PS00070">
    <property type="entry name" value="ALDEHYDE_DEHYDR_CYS"/>
    <property type="match status" value="1"/>
</dbReference>
<evidence type="ECO:0000256" key="5">
    <source>
        <dbReference type="PIRSR" id="PIRSR036492-1"/>
    </source>
</evidence>
<evidence type="ECO:0000256" key="7">
    <source>
        <dbReference type="RuleBase" id="RU003345"/>
    </source>
</evidence>
<organism evidence="9 10">
    <name type="scientific">Stenotrophobium rhamnosiphilum</name>
    <dbReference type="NCBI Taxonomy" id="2029166"/>
    <lineage>
        <taxon>Bacteria</taxon>
        <taxon>Pseudomonadati</taxon>
        <taxon>Pseudomonadota</taxon>
        <taxon>Gammaproteobacteria</taxon>
        <taxon>Nevskiales</taxon>
        <taxon>Nevskiaceae</taxon>
        <taxon>Stenotrophobium</taxon>
    </lineage>
</organism>
<comment type="caution">
    <text evidence="9">The sequence shown here is derived from an EMBL/GenBank/DDBJ whole genome shotgun (WGS) entry which is preliminary data.</text>
</comment>
<dbReference type="EMBL" id="QANS01000003">
    <property type="protein sequence ID" value="PTU31625.1"/>
    <property type="molecule type" value="Genomic_DNA"/>
</dbReference>
<evidence type="ECO:0000256" key="6">
    <source>
        <dbReference type="PROSITE-ProRule" id="PRU10007"/>
    </source>
</evidence>
<keyword evidence="3" id="KW-0520">NAD</keyword>
<evidence type="ECO:0000313" key="10">
    <source>
        <dbReference type="Proteomes" id="UP000244248"/>
    </source>
</evidence>
<dbReference type="InterPro" id="IPR016162">
    <property type="entry name" value="Ald_DH_N"/>
</dbReference>
<feature type="active site" evidence="5 6">
    <location>
        <position position="226"/>
    </location>
</feature>
<evidence type="ECO:0000256" key="4">
    <source>
        <dbReference type="PIRNR" id="PIRNR036492"/>
    </source>
</evidence>
<dbReference type="PIRSF" id="PIRSF036492">
    <property type="entry name" value="ALDH"/>
    <property type="match status" value="1"/>
</dbReference>
<proteinExistence type="inferred from homology"/>
<feature type="domain" description="Aldehyde dehydrogenase" evidence="8">
    <location>
        <begin position="14"/>
        <end position="451"/>
    </location>
</feature>
<dbReference type="PANTHER" id="PTHR43570">
    <property type="entry name" value="ALDEHYDE DEHYDROGENASE"/>
    <property type="match status" value="1"/>
</dbReference>
<dbReference type="InterPro" id="IPR029510">
    <property type="entry name" value="Ald_DH_CS_GLU"/>
</dbReference>
<evidence type="ECO:0000259" key="8">
    <source>
        <dbReference type="Pfam" id="PF00171"/>
    </source>
</evidence>
<dbReference type="InterPro" id="IPR015590">
    <property type="entry name" value="Aldehyde_DH_dom"/>
</dbReference>
<evidence type="ECO:0000256" key="2">
    <source>
        <dbReference type="ARBA" id="ARBA00023002"/>
    </source>
</evidence>
<sequence>MNTAVSYLPNANTASSDAEIRRVFDRQRETALRLRASSAEERIAKIKRLRDAVIAHTQAFYDAGDKDFKKPPAEVDLTEILPIIMEANDAVRHIRKWMKPKGVWPTPLMFGTKAYKQYEPKGRSLIISPWNYPVNLTFGPLVSAIAAGCTSILKPSEMTPHLTAVMVKIIKEIFPEDEIAIFEGEASVSTTLLSLPFDHIFFTGSPAIGKVVMAAASKHLTSVTLELGGKSPTIVDASADLKMAARNILWGKFTNNGQTCIAPDHVFVHESVKAEFVKNCQEILSNTYGTTGDAQKNSPYLSRVVNQRHTGRINALLQDAKQRGANVLFGGDVSETECFVAPTLIENIPADAKIQTEEIFGPILPIISYNKLDEVINAINDQPKPLALYIWSKTEANIQTVLQRTSAGGTCINHTVAHFLHGRLPFGGVNNSGIGSAHGHFGFMAFTHERAVLRTRIALAPMFFPPYTNTTKKIVAILKKTV</sequence>
<dbReference type="Pfam" id="PF00171">
    <property type="entry name" value="Aldedh"/>
    <property type="match status" value="1"/>
</dbReference>
<evidence type="ECO:0000256" key="1">
    <source>
        <dbReference type="ARBA" id="ARBA00009986"/>
    </source>
</evidence>
<dbReference type="InterPro" id="IPR016161">
    <property type="entry name" value="Ald_DH/histidinol_DH"/>
</dbReference>
<dbReference type="GO" id="GO:0005737">
    <property type="term" value="C:cytoplasm"/>
    <property type="evidence" value="ECO:0007669"/>
    <property type="project" value="TreeGrafter"/>
</dbReference>
<dbReference type="InterPro" id="IPR012394">
    <property type="entry name" value="Aldehyde_DH_NAD(P)"/>
</dbReference>
<dbReference type="CDD" id="cd07134">
    <property type="entry name" value="ALDH_AlkH-like"/>
    <property type="match status" value="1"/>
</dbReference>
<gene>
    <name evidence="9" type="ORF">CJD38_09920</name>
</gene>
<dbReference type="InterPro" id="IPR016163">
    <property type="entry name" value="Ald_DH_C"/>
</dbReference>
<dbReference type="RefSeq" id="WP_107940171.1">
    <property type="nucleotide sequence ID" value="NZ_QANS01000003.1"/>
</dbReference>
<name>A0A2T5MGA9_9GAMM</name>
<evidence type="ECO:0000256" key="3">
    <source>
        <dbReference type="ARBA" id="ARBA00023027"/>
    </source>
</evidence>
<reference evidence="9 10" key="1">
    <citation type="submission" date="2018-04" db="EMBL/GenBank/DDBJ databases">
        <title>Novel species isolated from glacier.</title>
        <authorList>
            <person name="Liu Q."/>
            <person name="Xin Y.-H."/>
        </authorList>
    </citation>
    <scope>NUCLEOTIDE SEQUENCE [LARGE SCALE GENOMIC DNA]</scope>
    <source>
        <strain evidence="9 10">GT1R17</strain>
    </source>
</reference>
<dbReference type="GO" id="GO:0006081">
    <property type="term" value="P:aldehyde metabolic process"/>
    <property type="evidence" value="ECO:0007669"/>
    <property type="project" value="InterPro"/>
</dbReference>
<accession>A0A2T5MGA9</accession>
<dbReference type="OrthoDB" id="9812625at2"/>
<dbReference type="Proteomes" id="UP000244248">
    <property type="component" value="Unassembled WGS sequence"/>
</dbReference>
<dbReference type="PROSITE" id="PS00687">
    <property type="entry name" value="ALDEHYDE_DEHYDR_GLU"/>
    <property type="match status" value="1"/>
</dbReference>
<evidence type="ECO:0000313" key="9">
    <source>
        <dbReference type="EMBL" id="PTU31625.1"/>
    </source>
</evidence>
<comment type="similarity">
    <text evidence="1 4 7">Belongs to the aldehyde dehydrogenase family.</text>
</comment>